<dbReference type="Proteomes" id="UP000887580">
    <property type="component" value="Unplaced"/>
</dbReference>
<sequence length="1126" mass="127651">MDSDYHDRMLNHLRICQLLARSAQKLVQIFLKRWYDYKRENWNGNQQSLAELIQLCEAASLQVKEALINRNMDLWDVTAACSAIQAISVKINKIGGSTNAKEDKAIFELRNARNDIYHGKSELSKEEFNKKWNNIANMLVKLGDNYADIKELKGNLMEIGKAKNEVMVSNTVAQQPNVSEDEKKATTEAEGKENALDKLASETSPIKAEDEKAKDIKAAVYSEAKIKYKSLKDEANKLFKAKEYKAAIDVYSKILQIPGLIPEDQAMIFSNLSATHLMFKDKDSLKIAELNAKWAIQVWPCWWRGYFRLARVQSENGEHRQAEESINKALALNPSSEEARNELSIVRGNISVSTIRVSKEEDSINELLIQKRYGIGKKQAKKIINKTAHAPGGEILLALKYFKEGNYSKAIQNFEIAANRGEPDALYYLGRIYHYGEGVNRDYKISMEYLMKAATTYRALPLNGGCISAAQYLIGRKYADGVGVEKDYRKAAEWYEKSCNNGYPDAASELGVMYSNGQGVTKSMEKAFNYFKHAAELGHPYGMYQLGVRYMNAEGTGSAEPTKEDLVLAKKWLKLAVKKGNTEALKELKDFEKYNNGNAGVMATAQKLVNELTPVPKNPMDKEQFGPYIKQAAKKGSVIAQRHSDIWKYLYLATEALSKNDSASVMVALANAIRLDHELAKVSEIFYPLIEDQMKTNSDNLETIICFINTRKKQSDGYEIEEKMEIKMKDALSLSFIMHSKRYTDNGQLIDKYLPKFPNDLYLLEQRVISHIGAEEFQKALTVVDNALALYPKSVQLLYWRAIVFCSQCNKSSEAIKALDNFLDIAPKGHNKIPECHYRKAKSYYSQSNNSKFIESYEDGLESEKKQLPCFLPNNFVYKPIFAKICDQLKSVKGNNKQSNISISTLNKIKLNVQRKFLISKCRAAFADAEEKATLSARPGSRIHLTNIVAKSQKTAKPPSLVSLKKITLREMDPTEDKIYNGFVFQATIIDWACEIGGISTVIEDENGNVQRLTVCNWPSKDTHFNEMIDAMKRFYPNSTVSIVNPYMRLAPDNLCFIRVENPAYILIDNTTAENRCHVCGVKAETMKCGRCLMSKYCSKECQIYDCKVLEHNIICKHLKKYCAYF</sequence>
<evidence type="ECO:0000313" key="2">
    <source>
        <dbReference type="WBParaSite" id="PS1159_v2.g9939.t1"/>
    </source>
</evidence>
<organism evidence="1 2">
    <name type="scientific">Panagrolaimus sp. PS1159</name>
    <dbReference type="NCBI Taxonomy" id="55785"/>
    <lineage>
        <taxon>Eukaryota</taxon>
        <taxon>Metazoa</taxon>
        <taxon>Ecdysozoa</taxon>
        <taxon>Nematoda</taxon>
        <taxon>Chromadorea</taxon>
        <taxon>Rhabditida</taxon>
        <taxon>Tylenchina</taxon>
        <taxon>Panagrolaimomorpha</taxon>
        <taxon>Panagrolaimoidea</taxon>
        <taxon>Panagrolaimidae</taxon>
        <taxon>Panagrolaimus</taxon>
    </lineage>
</organism>
<name>A0AC35GYP0_9BILA</name>
<dbReference type="WBParaSite" id="PS1159_v2.g9939.t1">
    <property type="protein sequence ID" value="PS1159_v2.g9939.t1"/>
    <property type="gene ID" value="PS1159_v2.g9939"/>
</dbReference>
<accession>A0AC35GYP0</accession>
<reference evidence="2" key="1">
    <citation type="submission" date="2022-11" db="UniProtKB">
        <authorList>
            <consortium name="WormBaseParasite"/>
        </authorList>
    </citation>
    <scope>IDENTIFICATION</scope>
</reference>
<proteinExistence type="predicted"/>
<protein>
    <submittedName>
        <fullName evidence="2">MYND-type domain-containing protein</fullName>
    </submittedName>
</protein>
<evidence type="ECO:0000313" key="1">
    <source>
        <dbReference type="Proteomes" id="UP000887580"/>
    </source>
</evidence>